<dbReference type="OrthoDB" id="1448196at2"/>
<name>A0A1M5SWT7_9FLAO</name>
<dbReference type="PROSITE" id="PS51257">
    <property type="entry name" value="PROKAR_LIPOPROTEIN"/>
    <property type="match status" value="1"/>
</dbReference>
<proteinExistence type="predicted"/>
<evidence type="ECO:0000313" key="2">
    <source>
        <dbReference type="Proteomes" id="UP000184522"/>
    </source>
</evidence>
<dbReference type="EMBL" id="FQWS01000002">
    <property type="protein sequence ID" value="SHH43041.1"/>
    <property type="molecule type" value="Genomic_DNA"/>
</dbReference>
<sequence>MRNTFSVCLLLLFTYAVISCQENNEYLGDWELQSWSFDIEMDLNNDNTSSFNLLEETSCVNQEVLTLKSNNTLGSKKTFSSNLRVSKEGAVYKVSEKCNKGSLGFSSAFKKINDTLVLEEGGEYILNRNKLTRTFKGFIKVYNQDFSEVLETKDLVLTYIRKYNLKK</sequence>
<keyword evidence="2" id="KW-1185">Reference proteome</keyword>
<reference evidence="2" key="1">
    <citation type="submission" date="2016-11" db="EMBL/GenBank/DDBJ databases">
        <authorList>
            <person name="Varghese N."/>
            <person name="Submissions S."/>
        </authorList>
    </citation>
    <scope>NUCLEOTIDE SEQUENCE [LARGE SCALE GENOMIC DNA]</scope>
    <source>
        <strain evidence="2">DSM 25330</strain>
    </source>
</reference>
<organism evidence="1 2">
    <name type="scientific">Winogradskyella jejuensis</name>
    <dbReference type="NCBI Taxonomy" id="1089305"/>
    <lineage>
        <taxon>Bacteria</taxon>
        <taxon>Pseudomonadati</taxon>
        <taxon>Bacteroidota</taxon>
        <taxon>Flavobacteriia</taxon>
        <taxon>Flavobacteriales</taxon>
        <taxon>Flavobacteriaceae</taxon>
        <taxon>Winogradskyella</taxon>
    </lineage>
</organism>
<dbReference type="Proteomes" id="UP000184522">
    <property type="component" value="Unassembled WGS sequence"/>
</dbReference>
<accession>A0A1M5SWT7</accession>
<dbReference type="STRING" id="1089305.SAMN05444148_1999"/>
<dbReference type="RefSeq" id="WP_073086010.1">
    <property type="nucleotide sequence ID" value="NZ_FQWS01000002.1"/>
</dbReference>
<evidence type="ECO:0008006" key="3">
    <source>
        <dbReference type="Google" id="ProtNLM"/>
    </source>
</evidence>
<gene>
    <name evidence="1" type="ORF">SAMN05444148_1999</name>
</gene>
<evidence type="ECO:0000313" key="1">
    <source>
        <dbReference type="EMBL" id="SHH43041.1"/>
    </source>
</evidence>
<dbReference type="AlphaFoldDB" id="A0A1M5SWT7"/>
<protein>
    <recommendedName>
        <fullName evidence="3">Lipocalin-like domain-containing protein</fullName>
    </recommendedName>
</protein>